<dbReference type="PANTHER" id="PTHR48079">
    <property type="entry name" value="PROTEIN YEEZ"/>
    <property type="match status" value="1"/>
</dbReference>
<dbReference type="AlphaFoldDB" id="A0A1G4WY11"/>
<dbReference type="GO" id="GO:0004029">
    <property type="term" value="F:aldehyde dehydrogenase (NAD+) activity"/>
    <property type="evidence" value="ECO:0007669"/>
    <property type="project" value="TreeGrafter"/>
</dbReference>
<protein>
    <submittedName>
        <fullName evidence="2">NAD dependent epimerase/dehydratase family protein</fullName>
    </submittedName>
</protein>
<accession>A0A1G4WY11</accession>
<dbReference type="PANTHER" id="PTHR48079:SF6">
    <property type="entry name" value="NAD(P)-BINDING DOMAIN-CONTAINING PROTEIN-RELATED"/>
    <property type="match status" value="1"/>
</dbReference>
<proteinExistence type="predicted"/>
<evidence type="ECO:0000313" key="3">
    <source>
        <dbReference type="Proteomes" id="UP000199707"/>
    </source>
</evidence>
<dbReference type="Proteomes" id="UP000199707">
    <property type="component" value="Unassembled WGS sequence"/>
</dbReference>
<evidence type="ECO:0000313" key="2">
    <source>
        <dbReference type="EMBL" id="SCX31452.1"/>
    </source>
</evidence>
<dbReference type="InterPro" id="IPR001509">
    <property type="entry name" value="Epimerase_deHydtase"/>
</dbReference>
<dbReference type="Pfam" id="PF01370">
    <property type="entry name" value="Epimerase"/>
    <property type="match status" value="1"/>
</dbReference>
<dbReference type="RefSeq" id="WP_090363297.1">
    <property type="nucleotide sequence ID" value="NZ_FMUB01000013.1"/>
</dbReference>
<dbReference type="InterPro" id="IPR051783">
    <property type="entry name" value="NAD(P)-dependent_oxidoreduct"/>
</dbReference>
<dbReference type="GO" id="GO:0005737">
    <property type="term" value="C:cytoplasm"/>
    <property type="evidence" value="ECO:0007669"/>
    <property type="project" value="TreeGrafter"/>
</dbReference>
<dbReference type="Gene3D" id="3.40.50.720">
    <property type="entry name" value="NAD(P)-binding Rossmann-like Domain"/>
    <property type="match status" value="1"/>
</dbReference>
<dbReference type="EMBL" id="FMUB01000013">
    <property type="protein sequence ID" value="SCX31452.1"/>
    <property type="molecule type" value="Genomic_DNA"/>
</dbReference>
<dbReference type="SUPFAM" id="SSF51735">
    <property type="entry name" value="NAD(P)-binding Rossmann-fold domains"/>
    <property type="match status" value="1"/>
</dbReference>
<organism evidence="2 3">
    <name type="scientific">Mycolicibacterium fluoranthenivorans</name>
    <dbReference type="NCBI Taxonomy" id="258505"/>
    <lineage>
        <taxon>Bacteria</taxon>
        <taxon>Bacillati</taxon>
        <taxon>Actinomycetota</taxon>
        <taxon>Actinomycetes</taxon>
        <taxon>Mycobacteriales</taxon>
        <taxon>Mycobacteriaceae</taxon>
        <taxon>Mycolicibacterium</taxon>
    </lineage>
</organism>
<feature type="domain" description="NAD-dependent epimerase/dehydratase" evidence="1">
    <location>
        <begin position="3"/>
        <end position="76"/>
    </location>
</feature>
<name>A0A1G4WY11_9MYCO</name>
<reference evidence="3" key="1">
    <citation type="submission" date="2016-10" db="EMBL/GenBank/DDBJ databases">
        <authorList>
            <person name="Varghese N."/>
            <person name="Submissions S."/>
        </authorList>
    </citation>
    <scope>NUCLEOTIDE SEQUENCE [LARGE SCALE GENOMIC DNA]</scope>
    <source>
        <strain evidence="3">UNC267MFSha1.1M11</strain>
    </source>
</reference>
<gene>
    <name evidence="2" type="ORF">SAMN02799620_05348</name>
</gene>
<dbReference type="InterPro" id="IPR036291">
    <property type="entry name" value="NAD(P)-bd_dom_sf"/>
</dbReference>
<dbReference type="STRING" id="1502745.SAMN02799620_05348"/>
<sequence>MSAREAQIRSVVLCNSLIYGNGTGPRPQTVLVPPLVAQARASGVVPVVGRGINRWSTVHVDDMADLYHHAVTDPTAAGFYFVEGGQDASFREIGEAIARRMGLGPVQS</sequence>
<evidence type="ECO:0000259" key="1">
    <source>
        <dbReference type="Pfam" id="PF01370"/>
    </source>
</evidence>